<dbReference type="AlphaFoldDB" id="A0A2S9KE98"/>
<accession>A0A2S9KE98</accession>
<sequence>MKAGNEIDHLAAEAKRNGHAETLWLMLRNAYFRAGTPEDGWDAMVSCFAGMGIRAVSDWQRINGREVEYVLLTPKRQAE</sequence>
<dbReference type="EMBL" id="PVLR01000024">
    <property type="protein sequence ID" value="PRD68764.1"/>
    <property type="molecule type" value="Genomic_DNA"/>
</dbReference>
<organism evidence="1 2">
    <name type="scientific">Malikia spinosa</name>
    <dbReference type="NCBI Taxonomy" id="86180"/>
    <lineage>
        <taxon>Bacteria</taxon>
        <taxon>Pseudomonadati</taxon>
        <taxon>Pseudomonadota</taxon>
        <taxon>Betaproteobacteria</taxon>
        <taxon>Burkholderiales</taxon>
        <taxon>Comamonadaceae</taxon>
        <taxon>Malikia</taxon>
    </lineage>
</organism>
<evidence type="ECO:0000313" key="2">
    <source>
        <dbReference type="Proteomes" id="UP000238326"/>
    </source>
</evidence>
<gene>
    <name evidence="1" type="ORF">C6P61_09695</name>
</gene>
<name>A0A2S9KE98_9BURK</name>
<dbReference type="Proteomes" id="UP000238326">
    <property type="component" value="Unassembled WGS sequence"/>
</dbReference>
<dbReference type="RefSeq" id="WP_105729724.1">
    <property type="nucleotide sequence ID" value="NZ_PVLR01000024.1"/>
</dbReference>
<evidence type="ECO:0000313" key="1">
    <source>
        <dbReference type="EMBL" id="PRD68764.1"/>
    </source>
</evidence>
<protein>
    <submittedName>
        <fullName evidence="1">Uncharacterized protein</fullName>
    </submittedName>
</protein>
<reference evidence="1 2" key="1">
    <citation type="submission" date="2018-03" db="EMBL/GenBank/DDBJ databases">
        <title>Comparative genomics illustrates the genes involved in a hyperalkaliphilic mechanisms of Serpentinomonas isolated from highly-alkaline calcium-rich serpentinized springs.</title>
        <authorList>
            <person name="Suzuki S."/>
            <person name="Ishii S."/>
            <person name="Walworth N."/>
            <person name="Bird L."/>
            <person name="Kuenen J.G."/>
            <person name="Nealson K.H."/>
        </authorList>
    </citation>
    <scope>NUCLEOTIDE SEQUENCE [LARGE SCALE GENOMIC DNA]</scope>
    <source>
        <strain evidence="1 2">83</strain>
    </source>
</reference>
<keyword evidence="2" id="KW-1185">Reference proteome</keyword>
<comment type="caution">
    <text evidence="1">The sequence shown here is derived from an EMBL/GenBank/DDBJ whole genome shotgun (WGS) entry which is preliminary data.</text>
</comment>
<proteinExistence type="predicted"/>